<dbReference type="AlphaFoldDB" id="A0A7G9T703"/>
<reference evidence="4 5" key="1">
    <citation type="submission" date="2020-08" db="EMBL/GenBank/DDBJ databases">
        <title>Genome sequence of Weissella diestrammenae KACC 16890T.</title>
        <authorList>
            <person name="Hyun D.-W."/>
            <person name="Bae J.-W."/>
        </authorList>
    </citation>
    <scope>NUCLEOTIDE SEQUENCE [LARGE SCALE GENOMIC DNA]</scope>
    <source>
        <strain evidence="4 5">KACC 16890</strain>
    </source>
</reference>
<dbReference type="EMBL" id="CP060724">
    <property type="protein sequence ID" value="QNN75878.1"/>
    <property type="molecule type" value="Genomic_DNA"/>
</dbReference>
<accession>A0A7G9T703</accession>
<dbReference type="GO" id="GO:0055085">
    <property type="term" value="P:transmembrane transport"/>
    <property type="evidence" value="ECO:0007669"/>
    <property type="project" value="InterPro"/>
</dbReference>
<evidence type="ECO:0000256" key="1">
    <source>
        <dbReference type="ARBA" id="ARBA00007162"/>
    </source>
</evidence>
<name>A0A7G9T703_9LACO</name>
<dbReference type="Proteomes" id="UP000515800">
    <property type="component" value="Chromosome"/>
</dbReference>
<proteinExistence type="inferred from homology"/>
<evidence type="ECO:0000313" key="4">
    <source>
        <dbReference type="EMBL" id="QNN75878.1"/>
    </source>
</evidence>
<keyword evidence="2 3" id="KW-0732">Signal</keyword>
<evidence type="ECO:0000256" key="3">
    <source>
        <dbReference type="SAM" id="SignalP"/>
    </source>
</evidence>
<dbReference type="Gene3D" id="3.40.190.10">
    <property type="entry name" value="Periplasmic binding protein-like II"/>
    <property type="match status" value="2"/>
</dbReference>
<keyword evidence="5" id="KW-1185">Reference proteome</keyword>
<sequence length="310" mass="33977">MFKRIAAGSMIALSLASILSIAPTTQVDAAKKKIAMKELNVQFVPSSQADTIAAKVKPLEGLLKKQLGVPVHVTISTDYNTIVEAMGSKKVDMGFLPPAGYVQAHEQYGAKVILQSQRLGLKDDNTGANTDKLVNYYKAMVLVRKDAKINSIKDLKGKKIAVQDTTSDAGYMFPAIDLKKKGVNILKNNTQLVTVKGHDQGVLSVLNHDTDAAFVFDDARNIVKKDNPDVFKQTKVLMYTAKIPNDTISLRKGISKKDAKTIQNAMISVSKSKTGKQVMNDVYSWAGVTKSKDSNFDIVRQYHQAVEDMK</sequence>
<feature type="chain" id="PRO_5028895441" evidence="3">
    <location>
        <begin position="30"/>
        <end position="310"/>
    </location>
</feature>
<organism evidence="4 5">
    <name type="scientific">Weissella diestrammenae</name>
    <dbReference type="NCBI Taxonomy" id="1162633"/>
    <lineage>
        <taxon>Bacteria</taxon>
        <taxon>Bacillati</taxon>
        <taxon>Bacillota</taxon>
        <taxon>Bacilli</taxon>
        <taxon>Lactobacillales</taxon>
        <taxon>Lactobacillaceae</taxon>
        <taxon>Weissella</taxon>
    </lineage>
</organism>
<protein>
    <submittedName>
        <fullName evidence="4">Phosphate/phosphite/phosphonate ABC transporter substrate-binding protein</fullName>
    </submittedName>
</protein>
<dbReference type="KEGG" id="wdi:H9L19_03195"/>
<evidence type="ECO:0000256" key="2">
    <source>
        <dbReference type="ARBA" id="ARBA00022729"/>
    </source>
</evidence>
<dbReference type="CDD" id="cd01071">
    <property type="entry name" value="PBP2_PhnD_like"/>
    <property type="match status" value="1"/>
</dbReference>
<dbReference type="Pfam" id="PF12974">
    <property type="entry name" value="Phosphonate-bd"/>
    <property type="match status" value="1"/>
</dbReference>
<feature type="signal peptide" evidence="3">
    <location>
        <begin position="1"/>
        <end position="29"/>
    </location>
</feature>
<dbReference type="SUPFAM" id="SSF53850">
    <property type="entry name" value="Periplasmic binding protein-like II"/>
    <property type="match status" value="1"/>
</dbReference>
<dbReference type="NCBIfam" id="TIGR01098">
    <property type="entry name" value="3A0109s03R"/>
    <property type="match status" value="1"/>
</dbReference>
<dbReference type="InterPro" id="IPR005770">
    <property type="entry name" value="PhnD"/>
</dbReference>
<comment type="similarity">
    <text evidence="1">Belongs to the phosphate/phosphite/phosphonate binding protein family.</text>
</comment>
<dbReference type="RefSeq" id="WP_187529706.1">
    <property type="nucleotide sequence ID" value="NZ_CP060724.1"/>
</dbReference>
<evidence type="ECO:0000313" key="5">
    <source>
        <dbReference type="Proteomes" id="UP000515800"/>
    </source>
</evidence>
<dbReference type="GO" id="GO:0043190">
    <property type="term" value="C:ATP-binding cassette (ABC) transporter complex"/>
    <property type="evidence" value="ECO:0007669"/>
    <property type="project" value="InterPro"/>
</dbReference>
<gene>
    <name evidence="4" type="ORF">H9L19_03195</name>
</gene>
<dbReference type="PANTHER" id="PTHR35841">
    <property type="entry name" value="PHOSPHONATES-BINDING PERIPLASMIC PROTEIN"/>
    <property type="match status" value="1"/>
</dbReference>
<dbReference type="PANTHER" id="PTHR35841:SF1">
    <property type="entry name" value="PHOSPHONATES-BINDING PERIPLASMIC PROTEIN"/>
    <property type="match status" value="1"/>
</dbReference>